<protein>
    <submittedName>
        <fullName evidence="1">Uncharacterized protein</fullName>
    </submittedName>
</protein>
<name>A0ABT8DBU3_9RHOB</name>
<gene>
    <name evidence="1" type="ORF">QWZ10_19440</name>
</gene>
<organism evidence="1 2">
    <name type="scientific">Paracoccus cavernae</name>
    <dbReference type="NCBI Taxonomy" id="1571207"/>
    <lineage>
        <taxon>Bacteria</taxon>
        <taxon>Pseudomonadati</taxon>
        <taxon>Pseudomonadota</taxon>
        <taxon>Alphaproteobacteria</taxon>
        <taxon>Rhodobacterales</taxon>
        <taxon>Paracoccaceae</taxon>
        <taxon>Paracoccus</taxon>
    </lineage>
</organism>
<reference evidence="2" key="1">
    <citation type="journal article" date="2019" name="Int. J. Syst. Evol. Microbiol.">
        <title>The Global Catalogue of Microorganisms (GCM) 10K type strain sequencing project: providing services to taxonomists for standard genome sequencing and annotation.</title>
        <authorList>
            <consortium name="The Broad Institute Genomics Platform"/>
            <consortium name="The Broad Institute Genome Sequencing Center for Infectious Disease"/>
            <person name="Wu L."/>
            <person name="Ma J."/>
        </authorList>
    </citation>
    <scope>NUCLEOTIDE SEQUENCE [LARGE SCALE GENOMIC DNA]</scope>
    <source>
        <strain evidence="2">CECT 8482</strain>
    </source>
</reference>
<evidence type="ECO:0000313" key="2">
    <source>
        <dbReference type="Proteomes" id="UP001243846"/>
    </source>
</evidence>
<comment type="caution">
    <text evidence="1">The sequence shown here is derived from an EMBL/GenBank/DDBJ whole genome shotgun (WGS) entry which is preliminary data.</text>
</comment>
<dbReference type="EMBL" id="JAUFRC010000001">
    <property type="protein sequence ID" value="MDN3713361.1"/>
    <property type="molecule type" value="Genomic_DNA"/>
</dbReference>
<dbReference type="Proteomes" id="UP001243846">
    <property type="component" value="Unassembled WGS sequence"/>
</dbReference>
<proteinExistence type="predicted"/>
<keyword evidence="2" id="KW-1185">Reference proteome</keyword>
<sequence length="195" mass="19702">MADVPVTVTNVRGDANAILADLPFGPIANGATVILTPTATNTGPATATIGGVVYAIHSGTSFLAGGELIAGAPVMLRRISGSALRLIGASTGQANALAARVAAVEPVLRTVINTDGTPARTLTLYTTPGFDITLNPNGEGGIISGVPPSGGNGAPVNTRVTTRRRGDTVVMTWYDATGRIYERVYAGGAWGRGSS</sequence>
<evidence type="ECO:0000313" key="1">
    <source>
        <dbReference type="EMBL" id="MDN3713361.1"/>
    </source>
</evidence>
<accession>A0ABT8DBU3</accession>